<evidence type="ECO:0000256" key="1">
    <source>
        <dbReference type="ARBA" id="ARBA00010808"/>
    </source>
</evidence>
<comment type="caution">
    <text evidence="6">The sequence shown here is derived from an EMBL/GenBank/DDBJ whole genome shotgun (WGS) entry which is preliminary data.</text>
</comment>
<accession>A0ABD5UKS7</accession>
<dbReference type="GO" id="GO:1990904">
    <property type="term" value="C:ribonucleoprotein complex"/>
    <property type="evidence" value="ECO:0007669"/>
    <property type="project" value="UniProtKB-KW"/>
</dbReference>
<dbReference type="HAMAP" id="MF_00410">
    <property type="entry name" value="Ribosomal_eL31"/>
    <property type="match status" value="1"/>
</dbReference>
<evidence type="ECO:0000256" key="3">
    <source>
        <dbReference type="ARBA" id="ARBA00023274"/>
    </source>
</evidence>
<dbReference type="NCBIfam" id="NF002258">
    <property type="entry name" value="PRK01192.1-1"/>
    <property type="match status" value="1"/>
</dbReference>
<name>A0ABD5UKS7_9EURY</name>
<protein>
    <recommendedName>
        <fullName evidence="4 5">Large ribosomal subunit protein eL31</fullName>
    </recommendedName>
</protein>
<comment type="similarity">
    <text evidence="1 5">Belongs to the eukaryotic ribosomal protein eL31 family.</text>
</comment>
<proteinExistence type="inferred from homology"/>
<dbReference type="Proteomes" id="UP001596333">
    <property type="component" value="Unassembled WGS sequence"/>
</dbReference>
<keyword evidence="3 5" id="KW-0687">Ribonucleoprotein</keyword>
<dbReference type="InterPro" id="IPR000054">
    <property type="entry name" value="Ribosomal_eL31"/>
</dbReference>
<keyword evidence="2 5" id="KW-0689">Ribosomal protein</keyword>
<keyword evidence="7" id="KW-1185">Reference proteome</keyword>
<dbReference type="AlphaFoldDB" id="A0ABD5UKS7"/>
<gene>
    <name evidence="5" type="primary">rpl31e</name>
    <name evidence="6" type="ORF">ACFQEY_12730</name>
</gene>
<dbReference type="CDD" id="cd00463">
    <property type="entry name" value="Ribosomal_L31e"/>
    <property type="match status" value="1"/>
</dbReference>
<dbReference type="RefSeq" id="WP_379769110.1">
    <property type="nucleotide sequence ID" value="NZ_JBHSXI010000012.1"/>
</dbReference>
<evidence type="ECO:0000313" key="6">
    <source>
        <dbReference type="EMBL" id="MFC6889878.1"/>
    </source>
</evidence>
<dbReference type="EMBL" id="JBHSXI010000012">
    <property type="protein sequence ID" value="MFC6889878.1"/>
    <property type="molecule type" value="Genomic_DNA"/>
</dbReference>
<evidence type="ECO:0000313" key="7">
    <source>
        <dbReference type="Proteomes" id="UP001596333"/>
    </source>
</evidence>
<dbReference type="SMART" id="SM01380">
    <property type="entry name" value="Ribosomal_L31e"/>
    <property type="match status" value="1"/>
</dbReference>
<dbReference type="GO" id="GO:0006412">
    <property type="term" value="P:translation"/>
    <property type="evidence" value="ECO:0007669"/>
    <property type="project" value="UniProtKB-UniRule"/>
</dbReference>
<evidence type="ECO:0000256" key="4">
    <source>
        <dbReference type="ARBA" id="ARBA00035230"/>
    </source>
</evidence>
<reference evidence="6 7" key="1">
    <citation type="journal article" date="2019" name="Int. J. Syst. Evol. Microbiol.">
        <title>The Global Catalogue of Microorganisms (GCM) 10K type strain sequencing project: providing services to taxonomists for standard genome sequencing and annotation.</title>
        <authorList>
            <consortium name="The Broad Institute Genomics Platform"/>
            <consortium name="The Broad Institute Genome Sequencing Center for Infectious Disease"/>
            <person name="Wu L."/>
            <person name="Ma J."/>
        </authorList>
    </citation>
    <scope>NUCLEOTIDE SEQUENCE [LARGE SCALE GENOMIC DNA]</scope>
    <source>
        <strain evidence="6 7">Y73</strain>
    </source>
</reference>
<dbReference type="Gene3D" id="3.10.440.10">
    <property type="match status" value="1"/>
</dbReference>
<evidence type="ECO:0000256" key="5">
    <source>
        <dbReference type="HAMAP-Rule" id="MF_00410"/>
    </source>
</evidence>
<dbReference type="InterPro" id="IPR023621">
    <property type="entry name" value="Ribosomal_eL31_dom_sf"/>
</dbReference>
<sequence length="92" mass="10420">MSTSEFEERVVTVPLRDANDKPVQERADFAVKIVREHLAQHFSVDEADVVLDTSVNEAVWENGRQHPPSKLRVRAARFVEDGEPVVEAEHAE</sequence>
<organism evidence="6 7">
    <name type="scientific">Halorubrum trueperi</name>
    <dbReference type="NCBI Taxonomy" id="2004704"/>
    <lineage>
        <taxon>Archaea</taxon>
        <taxon>Methanobacteriati</taxon>
        <taxon>Methanobacteriota</taxon>
        <taxon>Stenosarchaea group</taxon>
        <taxon>Halobacteria</taxon>
        <taxon>Halobacteriales</taxon>
        <taxon>Haloferacaceae</taxon>
        <taxon>Halorubrum</taxon>
    </lineage>
</organism>
<dbReference type="GO" id="GO:0005840">
    <property type="term" value="C:ribosome"/>
    <property type="evidence" value="ECO:0007669"/>
    <property type="project" value="UniProtKB-KW"/>
</dbReference>
<dbReference type="Pfam" id="PF01198">
    <property type="entry name" value="Ribosomal_L31e"/>
    <property type="match status" value="1"/>
</dbReference>
<evidence type="ECO:0000256" key="2">
    <source>
        <dbReference type="ARBA" id="ARBA00022980"/>
    </source>
</evidence>
<dbReference type="SUPFAM" id="SSF54575">
    <property type="entry name" value="Ribosomal protein L31e"/>
    <property type="match status" value="1"/>
</dbReference>